<dbReference type="InterPro" id="IPR038397">
    <property type="entry name" value="TBCC_N_sf"/>
</dbReference>
<dbReference type="GO" id="GO:0015631">
    <property type="term" value="F:tubulin binding"/>
    <property type="evidence" value="ECO:0007669"/>
    <property type="project" value="InterPro"/>
</dbReference>
<reference evidence="8 9" key="1">
    <citation type="journal article" date="2018" name="Genome Biol. Evol.">
        <title>Multiple Roots of Fruiting Body Formation in Amoebozoa.</title>
        <authorList>
            <person name="Hillmann F."/>
            <person name="Forbes G."/>
            <person name="Novohradska S."/>
            <person name="Ferling I."/>
            <person name="Riege K."/>
            <person name="Groth M."/>
            <person name="Westermann M."/>
            <person name="Marz M."/>
            <person name="Spaller T."/>
            <person name="Winckler T."/>
            <person name="Schaap P."/>
            <person name="Glockner G."/>
        </authorList>
    </citation>
    <scope>NUCLEOTIDE SEQUENCE [LARGE SCALE GENOMIC DNA]</scope>
    <source>
        <strain evidence="8 9">Jena</strain>
    </source>
</reference>
<dbReference type="GO" id="GO:0007021">
    <property type="term" value="P:tubulin complex assembly"/>
    <property type="evidence" value="ECO:0007669"/>
    <property type="project" value="TreeGrafter"/>
</dbReference>
<protein>
    <submittedName>
        <fullName evidence="8">Beta-tubulin cofactor C</fullName>
    </submittedName>
</protein>
<dbReference type="EMBL" id="MDYQ01000421">
    <property type="protein sequence ID" value="PRP74992.1"/>
    <property type="molecule type" value="Genomic_DNA"/>
</dbReference>
<comment type="caution">
    <text evidence="8">The sequence shown here is derived from an EMBL/GenBank/DDBJ whole genome shotgun (WGS) entry which is preliminary data.</text>
</comment>
<dbReference type="InterPro" id="IPR016098">
    <property type="entry name" value="CAP/MinC_C"/>
</dbReference>
<dbReference type="InterPro" id="IPR017901">
    <property type="entry name" value="C-CAP_CF_C-like"/>
</dbReference>
<comment type="similarity">
    <text evidence="2">Belongs to the TBCC family.</text>
</comment>
<keyword evidence="4" id="KW-0007">Acetylation</keyword>
<dbReference type="GO" id="GO:0005737">
    <property type="term" value="C:cytoplasm"/>
    <property type="evidence" value="ECO:0007669"/>
    <property type="project" value="UniProtKB-SubCell"/>
</dbReference>
<organism evidence="8 9">
    <name type="scientific">Planoprotostelium fungivorum</name>
    <dbReference type="NCBI Taxonomy" id="1890364"/>
    <lineage>
        <taxon>Eukaryota</taxon>
        <taxon>Amoebozoa</taxon>
        <taxon>Evosea</taxon>
        <taxon>Variosea</taxon>
        <taxon>Cavosteliida</taxon>
        <taxon>Cavosteliaceae</taxon>
        <taxon>Planoprotostelium</taxon>
    </lineage>
</organism>
<sequence>MTTETQQRVQKFASEFTTHKENVNSLITKASSVEKDQLNSHFEEIYSNINVANKLLKECLNFLPLYEINQAQKTLKQLEEETSKTKDKLIPKEKFSFKNRKKVETTTQKEKPKIEEQKFTRDRPNDDTSVSRGEDNRICNLRDEKLNLTSKHYDTLHIFNLEGCQLYCGAISGSILIENCNRCTFVFGARQVRIHTSKSVDFYIFVKSSPIIEFCENIRVAPYNLQFEGREEQFEKAAFVEQENKWDQMEDFNWLKAAPSPNWSVIPEAERSHHAFE</sequence>
<gene>
    <name evidence="8" type="ORF">PROFUN_07385</name>
</gene>
<name>A0A2P6MTF1_9EUKA</name>
<evidence type="ECO:0000313" key="9">
    <source>
        <dbReference type="Proteomes" id="UP000241769"/>
    </source>
</evidence>
<feature type="domain" description="C-CAP/cofactor C-like" evidence="7">
    <location>
        <begin position="124"/>
        <end position="254"/>
    </location>
</feature>
<accession>A0A2P6MTF1</accession>
<evidence type="ECO:0000259" key="7">
    <source>
        <dbReference type="PROSITE" id="PS51329"/>
    </source>
</evidence>
<evidence type="ECO:0000256" key="4">
    <source>
        <dbReference type="ARBA" id="ARBA00022990"/>
    </source>
</evidence>
<dbReference type="PANTHER" id="PTHR15139:SF0">
    <property type="entry name" value="TUBULIN-SPECIFIC CHAPERONE C"/>
    <property type="match status" value="1"/>
</dbReference>
<dbReference type="Gene3D" id="2.160.20.70">
    <property type="match status" value="1"/>
</dbReference>
<dbReference type="Pfam" id="PF16752">
    <property type="entry name" value="TBCC_N"/>
    <property type="match status" value="1"/>
</dbReference>
<evidence type="ECO:0000313" key="8">
    <source>
        <dbReference type="EMBL" id="PRP74992.1"/>
    </source>
</evidence>
<dbReference type="Gene3D" id="1.20.58.1250">
    <property type="entry name" value="Tubulin Binding Cofactor C, N-terminal domain"/>
    <property type="match status" value="1"/>
</dbReference>
<dbReference type="InterPro" id="IPR027684">
    <property type="entry name" value="TBCC"/>
</dbReference>
<evidence type="ECO:0000256" key="5">
    <source>
        <dbReference type="ARBA" id="ARBA00026055"/>
    </source>
</evidence>
<feature type="compositionally biased region" description="Basic and acidic residues" evidence="6">
    <location>
        <begin position="101"/>
        <end position="126"/>
    </location>
</feature>
<comment type="subcellular location">
    <subcellularLocation>
        <location evidence="1">Cytoplasm</location>
    </subcellularLocation>
</comment>
<dbReference type="PANTHER" id="PTHR15139">
    <property type="entry name" value="TUBULIN FOLDING COFACTOR C"/>
    <property type="match status" value="1"/>
</dbReference>
<dbReference type="Pfam" id="PF07986">
    <property type="entry name" value="TBCC"/>
    <property type="match status" value="1"/>
</dbReference>
<dbReference type="InParanoid" id="A0A2P6MTF1"/>
<dbReference type="InterPro" id="IPR031925">
    <property type="entry name" value="TBCC_N"/>
</dbReference>
<keyword evidence="9" id="KW-1185">Reference proteome</keyword>
<evidence type="ECO:0000256" key="3">
    <source>
        <dbReference type="ARBA" id="ARBA00022490"/>
    </source>
</evidence>
<comment type="subunit">
    <text evidence="5">Supercomplex made of cofactors A to E. Cofactors A and D function by capturing and stabilizing tubulin in a quasi-native conformation. Cofactor E binds to the cofactor D-tubulin complex; interaction with cofactor C then causes the release of tubulin polypeptides that are committed to the native state.</text>
</comment>
<keyword evidence="3" id="KW-0963">Cytoplasm</keyword>
<dbReference type="AlphaFoldDB" id="A0A2P6MTF1"/>
<evidence type="ECO:0000256" key="1">
    <source>
        <dbReference type="ARBA" id="ARBA00004496"/>
    </source>
</evidence>
<evidence type="ECO:0000256" key="6">
    <source>
        <dbReference type="SAM" id="MobiDB-lite"/>
    </source>
</evidence>
<dbReference type="Proteomes" id="UP000241769">
    <property type="component" value="Unassembled WGS sequence"/>
</dbReference>
<feature type="region of interest" description="Disordered" evidence="6">
    <location>
        <begin position="101"/>
        <end position="134"/>
    </location>
</feature>
<dbReference type="InterPro" id="IPR012945">
    <property type="entry name" value="Tubulin-bd_cofactor_C_dom"/>
</dbReference>
<dbReference type="OrthoDB" id="194775at2759"/>
<dbReference type="GO" id="GO:0007023">
    <property type="term" value="P:post-chaperonin tubulin folding pathway"/>
    <property type="evidence" value="ECO:0007669"/>
    <property type="project" value="InterPro"/>
</dbReference>
<proteinExistence type="inferred from homology"/>
<evidence type="ECO:0000256" key="2">
    <source>
        <dbReference type="ARBA" id="ARBA00008848"/>
    </source>
</evidence>
<dbReference type="STRING" id="1890364.A0A2P6MTF1"/>
<dbReference type="PROSITE" id="PS51329">
    <property type="entry name" value="C_CAP_COFACTOR_C"/>
    <property type="match status" value="1"/>
</dbReference>